<accession>W7TDJ1</accession>
<dbReference type="EMBL" id="AZIL01001061">
    <property type="protein sequence ID" value="EWM25040.1"/>
    <property type="molecule type" value="Genomic_DNA"/>
</dbReference>
<keyword evidence="2" id="KW-0472">Membrane</keyword>
<sequence length="228" mass="24484">MRRRQVHGDGVTTDNASSTPASAPTTYEGTWPAPASETSPPAATAAVNEEEALRAKALGVDALRRGDYDRAARFLGISSRLLPENADIRGLLNSALAGQARTDTRRASAHRAAAATAPPWSPQHVSGRFMNGLDAVLDKVWASLPSAGQNLITRYTHPSMRKPLAYVSILIITAATYRFVLRGPPLVLGHLPGDIYYNSGNVVVSAPLFSCFLASMAFSQVARLFQRR</sequence>
<gene>
    <name evidence="3" type="ORF">Naga_100049g8</name>
</gene>
<feature type="transmembrane region" description="Helical" evidence="2">
    <location>
        <begin position="164"/>
        <end position="181"/>
    </location>
</feature>
<keyword evidence="2" id="KW-0812">Transmembrane</keyword>
<dbReference type="OrthoDB" id="10296636at2759"/>
<evidence type="ECO:0000256" key="2">
    <source>
        <dbReference type="SAM" id="Phobius"/>
    </source>
</evidence>
<reference evidence="3 4" key="1">
    <citation type="journal article" date="2014" name="Mol. Plant">
        <title>Chromosome Scale Genome Assembly and Transcriptome Profiling of Nannochloropsis gaditana in Nitrogen Depletion.</title>
        <authorList>
            <person name="Corteggiani Carpinelli E."/>
            <person name="Telatin A."/>
            <person name="Vitulo N."/>
            <person name="Forcato C."/>
            <person name="D'Angelo M."/>
            <person name="Schiavon R."/>
            <person name="Vezzi A."/>
            <person name="Giacometti G.M."/>
            <person name="Morosinotto T."/>
            <person name="Valle G."/>
        </authorList>
    </citation>
    <scope>NUCLEOTIDE SEQUENCE [LARGE SCALE GENOMIC DNA]</scope>
    <source>
        <strain evidence="3 4">B-31</strain>
    </source>
</reference>
<feature type="compositionally biased region" description="Polar residues" evidence="1">
    <location>
        <begin position="12"/>
        <end position="28"/>
    </location>
</feature>
<comment type="caution">
    <text evidence="3">The sequence shown here is derived from an EMBL/GenBank/DDBJ whole genome shotgun (WGS) entry which is preliminary data.</text>
</comment>
<keyword evidence="2" id="KW-1133">Transmembrane helix</keyword>
<evidence type="ECO:0000313" key="3">
    <source>
        <dbReference type="EMBL" id="EWM25040.1"/>
    </source>
</evidence>
<name>W7TDJ1_9STRA</name>
<feature type="transmembrane region" description="Helical" evidence="2">
    <location>
        <begin position="201"/>
        <end position="225"/>
    </location>
</feature>
<protein>
    <submittedName>
        <fullName evidence="3">Uncharacterized protein</fullName>
    </submittedName>
</protein>
<evidence type="ECO:0000313" key="4">
    <source>
        <dbReference type="Proteomes" id="UP000019335"/>
    </source>
</evidence>
<organism evidence="3 4">
    <name type="scientific">Nannochloropsis gaditana</name>
    <dbReference type="NCBI Taxonomy" id="72520"/>
    <lineage>
        <taxon>Eukaryota</taxon>
        <taxon>Sar</taxon>
        <taxon>Stramenopiles</taxon>
        <taxon>Ochrophyta</taxon>
        <taxon>Eustigmatophyceae</taxon>
        <taxon>Eustigmatales</taxon>
        <taxon>Monodopsidaceae</taxon>
        <taxon>Nannochloropsis</taxon>
    </lineage>
</organism>
<feature type="region of interest" description="Disordered" evidence="1">
    <location>
        <begin position="1"/>
        <end position="45"/>
    </location>
</feature>
<feature type="compositionally biased region" description="Low complexity" evidence="1">
    <location>
        <begin position="32"/>
        <end position="45"/>
    </location>
</feature>
<proteinExistence type="predicted"/>
<evidence type="ECO:0000256" key="1">
    <source>
        <dbReference type="SAM" id="MobiDB-lite"/>
    </source>
</evidence>
<keyword evidence="4" id="KW-1185">Reference proteome</keyword>
<dbReference type="InterPro" id="IPR021320">
    <property type="entry name" value="DUF2905"/>
</dbReference>
<dbReference type="Proteomes" id="UP000019335">
    <property type="component" value="Chromosome 12"/>
</dbReference>
<dbReference type="AlphaFoldDB" id="W7TDJ1"/>
<dbReference type="Pfam" id="PF11146">
    <property type="entry name" value="DUF2905"/>
    <property type="match status" value="1"/>
</dbReference>